<sequence>MERREKLEKEFVQARSTASNEREALRIMRRAQKICRKLDEDAGCPPTFINPLWAKLEESDTLKQARLPDGWERITLQPPNNGAASWGYSAVRTLAQTRYQYRRRDTGEITDQHPVEEVEVLLAYARKSATENKVDYEVDLLGFIGELQDYLHDEHQYEDLDDEIKDLELDCG</sequence>
<comment type="caution">
    <text evidence="1">The sequence shown here is derived from an EMBL/GenBank/DDBJ whole genome shotgun (WGS) entry which is preliminary data.</text>
</comment>
<evidence type="ECO:0000313" key="1">
    <source>
        <dbReference type="EMBL" id="GMI20040.1"/>
    </source>
</evidence>
<dbReference type="Proteomes" id="UP001165082">
    <property type="component" value="Unassembled WGS sequence"/>
</dbReference>
<keyword evidence="2" id="KW-1185">Reference proteome</keyword>
<dbReference type="AlphaFoldDB" id="A0A9W7FWB0"/>
<accession>A0A9W7FWB0</accession>
<gene>
    <name evidence="1" type="ORF">TrRE_jg2510</name>
</gene>
<name>A0A9W7FWB0_9STRA</name>
<proteinExistence type="predicted"/>
<dbReference type="OrthoDB" id="10250354at2759"/>
<evidence type="ECO:0000313" key="2">
    <source>
        <dbReference type="Proteomes" id="UP001165082"/>
    </source>
</evidence>
<protein>
    <submittedName>
        <fullName evidence="1">Uncharacterized protein</fullName>
    </submittedName>
</protein>
<reference evidence="1" key="1">
    <citation type="submission" date="2022-07" db="EMBL/GenBank/DDBJ databases">
        <title>Genome analysis of Parmales, a sister group of diatoms, reveals the evolutionary specialization of diatoms from phago-mixotrophs to photoautotrophs.</title>
        <authorList>
            <person name="Ban H."/>
            <person name="Sato S."/>
            <person name="Yoshikawa S."/>
            <person name="Kazumasa Y."/>
            <person name="Nakamura Y."/>
            <person name="Ichinomiya M."/>
            <person name="Saitoh K."/>
            <person name="Sato N."/>
            <person name="Blanc-Mathieu R."/>
            <person name="Endo H."/>
            <person name="Kuwata A."/>
            <person name="Ogata H."/>
        </authorList>
    </citation>
    <scope>NUCLEOTIDE SEQUENCE</scope>
</reference>
<organism evidence="1 2">
    <name type="scientific">Triparma retinervis</name>
    <dbReference type="NCBI Taxonomy" id="2557542"/>
    <lineage>
        <taxon>Eukaryota</taxon>
        <taxon>Sar</taxon>
        <taxon>Stramenopiles</taxon>
        <taxon>Ochrophyta</taxon>
        <taxon>Bolidophyceae</taxon>
        <taxon>Parmales</taxon>
        <taxon>Triparmaceae</taxon>
        <taxon>Triparma</taxon>
    </lineage>
</organism>
<dbReference type="EMBL" id="BRXZ01008030">
    <property type="protein sequence ID" value="GMI20040.1"/>
    <property type="molecule type" value="Genomic_DNA"/>
</dbReference>